<dbReference type="AlphaFoldDB" id="A0A974P7J8"/>
<accession>A0A974P7J8</accession>
<evidence type="ECO:0000313" key="1">
    <source>
        <dbReference type="EMBL" id="QQZ58877.1"/>
    </source>
</evidence>
<dbReference type="KEGG" id="pson:JI735_19285"/>
<reference evidence="1 2" key="1">
    <citation type="submission" date="2021-01" db="EMBL/GenBank/DDBJ databases">
        <title>Whole genome sequence of Paenibacillus sonchi LMG 24727 for comparative genomics.</title>
        <authorList>
            <person name="Lee G."/>
            <person name="Kim M.-J."/>
            <person name="Lim K."/>
            <person name="Shin J.-H."/>
        </authorList>
    </citation>
    <scope>NUCLEOTIDE SEQUENCE [LARGE SCALE GENOMIC DNA]</scope>
    <source>
        <strain evidence="1 2">LMG 24727</strain>
    </source>
</reference>
<evidence type="ECO:0000313" key="2">
    <source>
        <dbReference type="Proteomes" id="UP000595841"/>
    </source>
</evidence>
<name>A0A974P7J8_9BACL</name>
<protein>
    <submittedName>
        <fullName evidence="1">Uncharacterized protein</fullName>
    </submittedName>
</protein>
<dbReference type="RefSeq" id="WP_039834683.1">
    <property type="nucleotide sequence ID" value="NZ_CP068595.1"/>
</dbReference>
<gene>
    <name evidence="1" type="ORF">JI735_19285</name>
</gene>
<organism evidence="1 2">
    <name type="scientific">Paenibacillus sonchi</name>
    <dbReference type="NCBI Taxonomy" id="373687"/>
    <lineage>
        <taxon>Bacteria</taxon>
        <taxon>Bacillati</taxon>
        <taxon>Bacillota</taxon>
        <taxon>Bacilli</taxon>
        <taxon>Bacillales</taxon>
        <taxon>Paenibacillaceae</taxon>
        <taxon>Paenibacillus</taxon>
        <taxon>Paenibacillus sonchi group</taxon>
    </lineage>
</organism>
<dbReference type="EMBL" id="CP068595">
    <property type="protein sequence ID" value="QQZ58877.1"/>
    <property type="molecule type" value="Genomic_DNA"/>
</dbReference>
<dbReference type="Proteomes" id="UP000595841">
    <property type="component" value="Chromosome"/>
</dbReference>
<proteinExistence type="predicted"/>
<sequence>MLRNIALILLSSFALLLFRDVVVTYGTYLKVEKSIEQALDAAIVAGTKEIDNQRGGLKVDVDAAREALRVSLIQNLNLNSEMANDLLHGSTLDVYLKYSGEIPRIEAQFDTRIDLIAGKWLGLSVWPLTVKKHTPYLSEFI</sequence>
<keyword evidence="2" id="KW-1185">Reference proteome</keyword>